<protein>
    <submittedName>
        <fullName evidence="2">Aminoglycoside phosphotransferase</fullName>
    </submittedName>
</protein>
<dbReference type="InterPro" id="IPR002575">
    <property type="entry name" value="Aminoglycoside_PTrfase"/>
</dbReference>
<dbReference type="InterPro" id="IPR051678">
    <property type="entry name" value="AGP_Transferase"/>
</dbReference>
<feature type="domain" description="Aminoglycoside phosphotransferase" evidence="1">
    <location>
        <begin position="28"/>
        <end position="266"/>
    </location>
</feature>
<dbReference type="AlphaFoldDB" id="A0A5P2CV49"/>
<evidence type="ECO:0000313" key="3">
    <source>
        <dbReference type="Proteomes" id="UP000324015"/>
    </source>
</evidence>
<dbReference type="InterPro" id="IPR011009">
    <property type="entry name" value="Kinase-like_dom_sf"/>
</dbReference>
<organism evidence="2 3">
    <name type="scientific">Streptomyces venezuelae</name>
    <dbReference type="NCBI Taxonomy" id="54571"/>
    <lineage>
        <taxon>Bacteria</taxon>
        <taxon>Bacillati</taxon>
        <taxon>Actinomycetota</taxon>
        <taxon>Actinomycetes</taxon>
        <taxon>Kitasatosporales</taxon>
        <taxon>Streptomycetaceae</taxon>
        <taxon>Streptomyces</taxon>
    </lineage>
</organism>
<evidence type="ECO:0000259" key="1">
    <source>
        <dbReference type="Pfam" id="PF01636"/>
    </source>
</evidence>
<dbReference type="CDD" id="cd05155">
    <property type="entry name" value="APH_ChoK_like_1"/>
    <property type="match status" value="1"/>
</dbReference>
<sequence>MKAPEIQLTEPLLRALLKEQHPDLAHLEIRRAARGWDNELWRLGDDLALRMPRTERAPGLLRKEYRWLPAMATDLPLPVPTPLRLGVPSTRFPEPWTVTAWVPGTPADRTPVGRGAQAADALGAFLRTLHVAAPAAAPRHQGRGGPLAPLADDFPGRLADLSPDDIGVGPDDADALHALRALWEDAVAAPAWQGPPSWLHCDLHPANVVVSDGALTGVLDFGELCAGDPATDLGAAWLLLPGGAAPRFFSAYGRADDAMIRRAKGWAALQSLALIDVGRNGERGLPGGKVTWGHAGRATIQRLIGR</sequence>
<dbReference type="Gene3D" id="3.30.200.20">
    <property type="entry name" value="Phosphorylase Kinase, domain 1"/>
    <property type="match status" value="1"/>
</dbReference>
<evidence type="ECO:0000313" key="2">
    <source>
        <dbReference type="EMBL" id="QES46130.1"/>
    </source>
</evidence>
<reference evidence="2 3" key="1">
    <citation type="submission" date="2018-05" db="EMBL/GenBank/DDBJ databases">
        <title>Streptomyces venezuelae.</title>
        <authorList>
            <person name="Kim W."/>
            <person name="Lee N."/>
            <person name="Cho B.-K."/>
        </authorList>
    </citation>
    <scope>NUCLEOTIDE SEQUENCE [LARGE SCALE GENOMIC DNA]</scope>
    <source>
        <strain evidence="2 3">ATCC 14585</strain>
    </source>
</reference>
<dbReference type="EMBL" id="CP029191">
    <property type="protein sequence ID" value="QES46130.1"/>
    <property type="molecule type" value="Genomic_DNA"/>
</dbReference>
<dbReference type="Pfam" id="PF01636">
    <property type="entry name" value="APH"/>
    <property type="match status" value="1"/>
</dbReference>
<keyword evidence="2" id="KW-0808">Transferase</keyword>
<dbReference type="Gene3D" id="3.90.1200.10">
    <property type="match status" value="1"/>
</dbReference>
<proteinExistence type="predicted"/>
<dbReference type="PANTHER" id="PTHR21310:SF42">
    <property type="entry name" value="BIFUNCTIONAL AAC_APH"/>
    <property type="match status" value="1"/>
</dbReference>
<gene>
    <name evidence="2" type="ORF">DEJ49_21265</name>
</gene>
<accession>A0A5P2CV49</accession>
<dbReference type="PANTHER" id="PTHR21310">
    <property type="entry name" value="AMINOGLYCOSIDE PHOSPHOTRANSFERASE-RELATED-RELATED"/>
    <property type="match status" value="1"/>
</dbReference>
<name>A0A5P2CV49_STRVZ</name>
<dbReference type="SUPFAM" id="SSF56112">
    <property type="entry name" value="Protein kinase-like (PK-like)"/>
    <property type="match status" value="1"/>
</dbReference>
<dbReference type="Proteomes" id="UP000324015">
    <property type="component" value="Chromosome"/>
</dbReference>
<dbReference type="GO" id="GO:0016740">
    <property type="term" value="F:transferase activity"/>
    <property type="evidence" value="ECO:0007669"/>
    <property type="project" value="UniProtKB-KW"/>
</dbReference>